<dbReference type="PANTHER" id="PTHR43377:SF1">
    <property type="entry name" value="BILIVERDIN REDUCTASE A"/>
    <property type="match status" value="1"/>
</dbReference>
<evidence type="ECO:0000259" key="1">
    <source>
        <dbReference type="Pfam" id="PF01408"/>
    </source>
</evidence>
<evidence type="ECO:0000313" key="3">
    <source>
        <dbReference type="EMBL" id="KOR88557.1"/>
    </source>
</evidence>
<dbReference type="InterPro" id="IPR055170">
    <property type="entry name" value="GFO_IDH_MocA-like_dom"/>
</dbReference>
<dbReference type="Gene3D" id="3.40.50.720">
    <property type="entry name" value="NAD(P)-binding Rossmann-like Domain"/>
    <property type="match status" value="1"/>
</dbReference>
<dbReference type="Pfam" id="PF01408">
    <property type="entry name" value="GFO_IDH_MocA"/>
    <property type="match status" value="1"/>
</dbReference>
<dbReference type="OrthoDB" id="9815825at2"/>
<dbReference type="InterPro" id="IPR051450">
    <property type="entry name" value="Gfo/Idh/MocA_Oxidoreductases"/>
</dbReference>
<accession>A0A0M1P2D7</accession>
<evidence type="ECO:0008006" key="5">
    <source>
        <dbReference type="Google" id="ProtNLM"/>
    </source>
</evidence>
<gene>
    <name evidence="3" type="ORF">AM231_04915</name>
</gene>
<keyword evidence="4" id="KW-1185">Reference proteome</keyword>
<dbReference type="Gene3D" id="3.30.360.10">
    <property type="entry name" value="Dihydrodipicolinate Reductase, domain 2"/>
    <property type="match status" value="1"/>
</dbReference>
<name>A0A0M1P2D7_9BACL</name>
<proteinExistence type="predicted"/>
<dbReference type="Proteomes" id="UP000036932">
    <property type="component" value="Unassembled WGS sequence"/>
</dbReference>
<evidence type="ECO:0000259" key="2">
    <source>
        <dbReference type="Pfam" id="PF22725"/>
    </source>
</evidence>
<dbReference type="RefSeq" id="WP_054401541.1">
    <property type="nucleotide sequence ID" value="NZ_LIUT01000001.1"/>
</dbReference>
<protein>
    <recommendedName>
        <fullName evidence="5">Dehydrogenase</fullName>
    </recommendedName>
</protein>
<dbReference type="SUPFAM" id="SSF55347">
    <property type="entry name" value="Glyceraldehyde-3-phosphate dehydrogenase-like, C-terminal domain"/>
    <property type="match status" value="1"/>
</dbReference>
<dbReference type="PANTHER" id="PTHR43377">
    <property type="entry name" value="BILIVERDIN REDUCTASE A"/>
    <property type="match status" value="1"/>
</dbReference>
<dbReference type="PATRIC" id="fig|1705565.3.peg.2871"/>
<dbReference type="InterPro" id="IPR036291">
    <property type="entry name" value="NAD(P)-bd_dom_sf"/>
</dbReference>
<reference evidence="4" key="1">
    <citation type="submission" date="2015-08" db="EMBL/GenBank/DDBJ databases">
        <title>Genome sequencing project for genomic taxonomy and phylogenomics of Bacillus-like bacteria.</title>
        <authorList>
            <person name="Liu B."/>
            <person name="Wang J."/>
            <person name="Zhu Y."/>
            <person name="Liu G."/>
            <person name="Chen Q."/>
            <person name="Chen Z."/>
            <person name="Lan J."/>
            <person name="Che J."/>
            <person name="Ge C."/>
            <person name="Shi H."/>
            <person name="Pan Z."/>
            <person name="Liu X."/>
        </authorList>
    </citation>
    <scope>NUCLEOTIDE SEQUENCE [LARGE SCALE GENOMIC DNA]</scope>
    <source>
        <strain evidence="4">FJAT-22460</strain>
    </source>
</reference>
<dbReference type="InterPro" id="IPR000683">
    <property type="entry name" value="Gfo/Idh/MocA-like_OxRdtase_N"/>
</dbReference>
<dbReference type="GO" id="GO:0000166">
    <property type="term" value="F:nucleotide binding"/>
    <property type="evidence" value="ECO:0007669"/>
    <property type="project" value="InterPro"/>
</dbReference>
<organism evidence="3 4">
    <name type="scientific">Paenibacillus solani</name>
    <dbReference type="NCBI Taxonomy" id="1705565"/>
    <lineage>
        <taxon>Bacteria</taxon>
        <taxon>Bacillati</taxon>
        <taxon>Bacillota</taxon>
        <taxon>Bacilli</taxon>
        <taxon>Bacillales</taxon>
        <taxon>Paenibacillaceae</taxon>
        <taxon>Paenibacillus</taxon>
    </lineage>
</organism>
<feature type="domain" description="Gfo/Idh/MocA-like oxidoreductase N-terminal" evidence="1">
    <location>
        <begin position="6"/>
        <end position="119"/>
    </location>
</feature>
<dbReference type="AlphaFoldDB" id="A0A0M1P2D7"/>
<comment type="caution">
    <text evidence="3">The sequence shown here is derived from an EMBL/GenBank/DDBJ whole genome shotgun (WGS) entry which is preliminary data.</text>
</comment>
<dbReference type="Pfam" id="PF22725">
    <property type="entry name" value="GFO_IDH_MocA_C3"/>
    <property type="match status" value="1"/>
</dbReference>
<sequence length="355" mass="39157">MADKGVKVGIIGTGFMGKAHAEGYQMFNIEIGMFASRTAEKAKATAEQFGVERWTDQWLELIHDPDIDCVDITVPNYLHYAMAMACIEANKPFLIEKPLACNTKEAEEIVRKAKEKGIVAVYAENMRFKPALMRTKELVDQGAFGKVLMLRSNEIHNGPFHSPWFWDANLTGGGAAIDMGIHGVNTLEWIMGSKIKRVYAETEVLKWKDYCKNGAEDTAIAVLRFENGGLAEVVISWAISGGMDVRLEVFGDQGTAYVSTTHEAGGLRIFSNNGYGKSYEEEASLKPHVVPTKGWSFPAPKDVIQQGHAFEVKHFIDCVRGIDTPSSTLEDGLRALAVVEAMYESARTGRAVEVK</sequence>
<dbReference type="EMBL" id="LIUT01000001">
    <property type="protein sequence ID" value="KOR88557.1"/>
    <property type="molecule type" value="Genomic_DNA"/>
</dbReference>
<feature type="domain" description="GFO/IDH/MocA-like oxidoreductase" evidence="2">
    <location>
        <begin position="134"/>
        <end position="256"/>
    </location>
</feature>
<dbReference type="SUPFAM" id="SSF51735">
    <property type="entry name" value="NAD(P)-binding Rossmann-fold domains"/>
    <property type="match status" value="1"/>
</dbReference>
<evidence type="ECO:0000313" key="4">
    <source>
        <dbReference type="Proteomes" id="UP000036932"/>
    </source>
</evidence>